<evidence type="ECO:0000256" key="1">
    <source>
        <dbReference type="ARBA" id="ARBA00023015"/>
    </source>
</evidence>
<evidence type="ECO:0000313" key="6">
    <source>
        <dbReference type="Proteomes" id="UP001597280"/>
    </source>
</evidence>
<dbReference type="Proteomes" id="UP001597280">
    <property type="component" value="Unassembled WGS sequence"/>
</dbReference>
<dbReference type="SMART" id="SM00345">
    <property type="entry name" value="HTH_GNTR"/>
    <property type="match status" value="1"/>
</dbReference>
<dbReference type="PANTHER" id="PTHR38445:SF9">
    <property type="entry name" value="HTH-TYPE TRANSCRIPTIONAL REPRESSOR YTRA"/>
    <property type="match status" value="1"/>
</dbReference>
<proteinExistence type="predicted"/>
<dbReference type="EMBL" id="JBHUFL010000011">
    <property type="protein sequence ID" value="MFD1836604.1"/>
    <property type="molecule type" value="Genomic_DNA"/>
</dbReference>
<dbReference type="InterPro" id="IPR036390">
    <property type="entry name" value="WH_DNA-bd_sf"/>
</dbReference>
<evidence type="ECO:0000256" key="3">
    <source>
        <dbReference type="ARBA" id="ARBA00023163"/>
    </source>
</evidence>
<evidence type="ECO:0000259" key="4">
    <source>
        <dbReference type="PROSITE" id="PS50949"/>
    </source>
</evidence>
<comment type="caution">
    <text evidence="5">The sequence shown here is derived from an EMBL/GenBank/DDBJ whole genome shotgun (WGS) entry which is preliminary data.</text>
</comment>
<keyword evidence="3" id="KW-0804">Transcription</keyword>
<keyword evidence="6" id="KW-1185">Reference proteome</keyword>
<reference evidence="6" key="1">
    <citation type="journal article" date="2019" name="Int. J. Syst. Evol. Microbiol.">
        <title>The Global Catalogue of Microorganisms (GCM) 10K type strain sequencing project: providing services to taxonomists for standard genome sequencing and annotation.</title>
        <authorList>
            <consortium name="The Broad Institute Genomics Platform"/>
            <consortium name="The Broad Institute Genome Sequencing Center for Infectious Disease"/>
            <person name="Wu L."/>
            <person name="Ma J."/>
        </authorList>
    </citation>
    <scope>NUCLEOTIDE SEQUENCE [LARGE SCALE GENOMIC DNA]</scope>
    <source>
        <strain evidence="6">JCM 11650</strain>
    </source>
</reference>
<protein>
    <submittedName>
        <fullName evidence="5">GntR family transcriptional regulator</fullName>
    </submittedName>
</protein>
<name>A0ABW4Q2J6_9MICO</name>
<sequence length="143" mass="14396">MTDDALVVDLEHPLPPFEQIRRGILAQLATGILRPGDRLPAIRALATDLGLAPGTVARAYKELEVAEVLHTARGAGTRIADPLPAGVAVAPAGDLDPGLARLLAAPIAEARAAGHGPEAVLTAVRTLLTSAGGGPAAAGTLDE</sequence>
<dbReference type="PROSITE" id="PS50949">
    <property type="entry name" value="HTH_GNTR"/>
    <property type="match status" value="1"/>
</dbReference>
<feature type="domain" description="HTH gntR-type" evidence="4">
    <location>
        <begin position="14"/>
        <end position="82"/>
    </location>
</feature>
<dbReference type="PANTHER" id="PTHR38445">
    <property type="entry name" value="HTH-TYPE TRANSCRIPTIONAL REPRESSOR YTRA"/>
    <property type="match status" value="1"/>
</dbReference>
<evidence type="ECO:0000313" key="5">
    <source>
        <dbReference type="EMBL" id="MFD1836604.1"/>
    </source>
</evidence>
<gene>
    <name evidence="5" type="ORF">ACFSDA_16205</name>
</gene>
<dbReference type="InterPro" id="IPR036388">
    <property type="entry name" value="WH-like_DNA-bd_sf"/>
</dbReference>
<dbReference type="SUPFAM" id="SSF46785">
    <property type="entry name" value="Winged helix' DNA-binding domain"/>
    <property type="match status" value="1"/>
</dbReference>
<dbReference type="Pfam" id="PF00392">
    <property type="entry name" value="GntR"/>
    <property type="match status" value="1"/>
</dbReference>
<dbReference type="CDD" id="cd07377">
    <property type="entry name" value="WHTH_GntR"/>
    <property type="match status" value="1"/>
</dbReference>
<dbReference type="InterPro" id="IPR000524">
    <property type="entry name" value="Tscrpt_reg_HTH_GntR"/>
</dbReference>
<organism evidence="5 6">
    <name type="scientific">Brachybacterium rhamnosum</name>
    <dbReference type="NCBI Taxonomy" id="173361"/>
    <lineage>
        <taxon>Bacteria</taxon>
        <taxon>Bacillati</taxon>
        <taxon>Actinomycetota</taxon>
        <taxon>Actinomycetes</taxon>
        <taxon>Micrococcales</taxon>
        <taxon>Dermabacteraceae</taxon>
        <taxon>Brachybacterium</taxon>
    </lineage>
</organism>
<keyword evidence="2" id="KW-0238">DNA-binding</keyword>
<accession>A0ABW4Q2J6</accession>
<evidence type="ECO:0000256" key="2">
    <source>
        <dbReference type="ARBA" id="ARBA00023125"/>
    </source>
</evidence>
<dbReference type="RefSeq" id="WP_343906563.1">
    <property type="nucleotide sequence ID" value="NZ_BAAAIS010000006.1"/>
</dbReference>
<dbReference type="Gene3D" id="1.10.10.10">
    <property type="entry name" value="Winged helix-like DNA-binding domain superfamily/Winged helix DNA-binding domain"/>
    <property type="match status" value="1"/>
</dbReference>
<keyword evidence="1" id="KW-0805">Transcription regulation</keyword>